<reference evidence="2" key="2">
    <citation type="journal article" date="2023" name="Int. J. Mol. Sci.">
        <title>De Novo Assembly and Annotation of 11 Diverse Shrub Willow (Salix) Genomes Reveals Novel Gene Organization in Sex-Linked Regions.</title>
        <authorList>
            <person name="Hyden B."/>
            <person name="Feng K."/>
            <person name="Yates T.B."/>
            <person name="Jawdy S."/>
            <person name="Cereghino C."/>
            <person name="Smart L.B."/>
            <person name="Muchero W."/>
        </authorList>
    </citation>
    <scope>NUCLEOTIDE SEQUENCE</scope>
    <source>
        <tissue evidence="2">Shoot tip</tissue>
    </source>
</reference>
<feature type="domain" description="Reverse transcriptase zinc-binding" evidence="1">
    <location>
        <begin position="276"/>
        <end position="360"/>
    </location>
</feature>
<keyword evidence="3" id="KW-1185">Reference proteome</keyword>
<organism evidence="2 3">
    <name type="scientific">Salix suchowensis</name>
    <dbReference type="NCBI Taxonomy" id="1278906"/>
    <lineage>
        <taxon>Eukaryota</taxon>
        <taxon>Viridiplantae</taxon>
        <taxon>Streptophyta</taxon>
        <taxon>Embryophyta</taxon>
        <taxon>Tracheophyta</taxon>
        <taxon>Spermatophyta</taxon>
        <taxon>Magnoliopsida</taxon>
        <taxon>eudicotyledons</taxon>
        <taxon>Gunneridae</taxon>
        <taxon>Pentapetalae</taxon>
        <taxon>rosids</taxon>
        <taxon>fabids</taxon>
        <taxon>Malpighiales</taxon>
        <taxon>Salicaceae</taxon>
        <taxon>Saliceae</taxon>
        <taxon>Salix</taxon>
    </lineage>
</organism>
<name>A0ABQ9AC23_9ROSI</name>
<protein>
    <recommendedName>
        <fullName evidence="1">Reverse transcriptase zinc-binding domain-containing protein</fullName>
    </recommendedName>
</protein>
<dbReference type="InterPro" id="IPR026960">
    <property type="entry name" value="RVT-Znf"/>
</dbReference>
<dbReference type="PANTHER" id="PTHR33116:SF84">
    <property type="entry name" value="RNA-DIRECTED DNA POLYMERASE"/>
    <property type="match status" value="1"/>
</dbReference>
<dbReference type="Proteomes" id="UP001141253">
    <property type="component" value="Chromosome 11"/>
</dbReference>
<gene>
    <name evidence="2" type="ORF">OIU77_008765</name>
</gene>
<evidence type="ECO:0000259" key="1">
    <source>
        <dbReference type="Pfam" id="PF13966"/>
    </source>
</evidence>
<proteinExistence type="predicted"/>
<dbReference type="Pfam" id="PF13966">
    <property type="entry name" value="zf-RVT"/>
    <property type="match status" value="1"/>
</dbReference>
<reference evidence="2" key="1">
    <citation type="submission" date="2022-10" db="EMBL/GenBank/DDBJ databases">
        <authorList>
            <person name="Hyden B.L."/>
            <person name="Feng K."/>
            <person name="Yates T."/>
            <person name="Jawdy S."/>
            <person name="Smart L.B."/>
            <person name="Muchero W."/>
        </authorList>
    </citation>
    <scope>NUCLEOTIDE SEQUENCE</scope>
    <source>
        <tissue evidence="2">Shoot tip</tissue>
    </source>
</reference>
<evidence type="ECO:0000313" key="3">
    <source>
        <dbReference type="Proteomes" id="UP001141253"/>
    </source>
</evidence>
<evidence type="ECO:0000313" key="2">
    <source>
        <dbReference type="EMBL" id="KAJ6332776.1"/>
    </source>
</evidence>
<dbReference type="EMBL" id="JAPFFI010000021">
    <property type="protein sequence ID" value="KAJ6332776.1"/>
    <property type="molecule type" value="Genomic_DNA"/>
</dbReference>
<comment type="caution">
    <text evidence="2">The sequence shown here is derived from an EMBL/GenBank/DDBJ whole genome shotgun (WGS) entry which is preliminary data.</text>
</comment>
<sequence length="436" mass="49602">MLGFTRKTPPVVYLGVPLLSTKLTRVDCNALLEKLTARIKLWTTATLSYAGRLQLIKSVLFSMQVYWSSMFVLPASVIRSLEGTLAAFLWRGSSMARHGAKVSWNHICYPKQEGGLGVKSIREWNMAATCKHLWRINTATGSIWTDWVKSELLKGNSIWRARVKGPVSWAWRKILESRIWFRGMFKSTIGSGANTSLWFDPWLPDGRSLINSYRARILASTGLPWDAKVDSIIQNGNWSFPAGHPDISAAWGSITFQPRVHRLDRLVWAGHHSGNFNIASAWDFIRRKRQTHPYACITWFPGHIPRHAFILWLAMRGRLATMDRPHVQRKVTVNVCVLCGVQPETHTHLFFQCGYSSALWVHLSTKAGAICPFSQWDDILQWASSNFHHKKNFSHNLACYALSTSVYLTYLQQQAHGSEYDQGGGHEDYKNYDAQP</sequence>
<accession>A0ABQ9AC23</accession>
<dbReference type="PANTHER" id="PTHR33116">
    <property type="entry name" value="REVERSE TRANSCRIPTASE ZINC-BINDING DOMAIN-CONTAINING PROTEIN-RELATED-RELATED"/>
    <property type="match status" value="1"/>
</dbReference>